<dbReference type="EMBL" id="CAKOAT010375153">
    <property type="protein sequence ID" value="CAH8363895.1"/>
    <property type="molecule type" value="Genomic_DNA"/>
</dbReference>
<organism evidence="8 9">
    <name type="scientific">Eruca vesicaria subsp. sativa</name>
    <name type="common">Garden rocket</name>
    <name type="synonym">Eruca sativa</name>
    <dbReference type="NCBI Taxonomy" id="29727"/>
    <lineage>
        <taxon>Eukaryota</taxon>
        <taxon>Viridiplantae</taxon>
        <taxon>Streptophyta</taxon>
        <taxon>Embryophyta</taxon>
        <taxon>Tracheophyta</taxon>
        <taxon>Spermatophyta</taxon>
        <taxon>Magnoliopsida</taxon>
        <taxon>eudicotyledons</taxon>
        <taxon>Gunneridae</taxon>
        <taxon>Pentapetalae</taxon>
        <taxon>rosids</taxon>
        <taxon>malvids</taxon>
        <taxon>Brassicales</taxon>
        <taxon>Brassicaceae</taxon>
        <taxon>Brassiceae</taxon>
        <taxon>Eruca</taxon>
    </lineage>
</organism>
<dbReference type="Proteomes" id="UP001642260">
    <property type="component" value="Unassembled WGS sequence"/>
</dbReference>
<dbReference type="GO" id="GO:1901747">
    <property type="term" value="P:prephenate(2-) biosynthetic process"/>
    <property type="evidence" value="ECO:0007669"/>
    <property type="project" value="UniProtKB-ARBA"/>
</dbReference>
<evidence type="ECO:0000256" key="2">
    <source>
        <dbReference type="ARBA" id="ARBA00004817"/>
    </source>
</evidence>
<evidence type="ECO:0000313" key="9">
    <source>
        <dbReference type="Proteomes" id="UP001642260"/>
    </source>
</evidence>
<dbReference type="FunFam" id="1.10.590.10:FF:000001">
    <property type="entry name" value="Chorismate mutase"/>
    <property type="match status" value="1"/>
</dbReference>
<evidence type="ECO:0000313" key="8">
    <source>
        <dbReference type="EMBL" id="CAH8363895.1"/>
    </source>
</evidence>
<dbReference type="AlphaFoldDB" id="A0ABC8L0Z9"/>
<evidence type="ECO:0000256" key="7">
    <source>
        <dbReference type="PIRNR" id="PIRNR017318"/>
    </source>
</evidence>
<dbReference type="GO" id="GO:0042803">
    <property type="term" value="F:protein homodimerization activity"/>
    <property type="evidence" value="ECO:0007669"/>
    <property type="project" value="UniProtKB-ARBA"/>
</dbReference>
<dbReference type="InterPro" id="IPR037039">
    <property type="entry name" value="CM_AroQ_sf_eucaryotic"/>
</dbReference>
<dbReference type="Gene3D" id="1.10.590.10">
    <property type="entry name" value="Chorismate mutase, AroQ class superfamily, eukaryotic"/>
    <property type="match status" value="1"/>
</dbReference>
<dbReference type="PIRSF" id="PIRSF017318">
    <property type="entry name" value="Chor_mut_AroQ_eu"/>
    <property type="match status" value="1"/>
</dbReference>
<dbReference type="PANTHER" id="PTHR21145">
    <property type="entry name" value="CHORISMATE MUTASE"/>
    <property type="match status" value="1"/>
</dbReference>
<protein>
    <recommendedName>
        <fullName evidence="3 7">Chorismate mutase</fullName>
        <ecNumber evidence="3 7">5.4.99.5</ecNumber>
    </recommendedName>
</protein>
<comment type="caution">
    <text evidence="8">The sequence shown here is derived from an EMBL/GenBank/DDBJ whole genome shotgun (WGS) entry which is preliminary data.</text>
</comment>
<comment type="pathway">
    <text evidence="2">Metabolic intermediate biosynthesis; prephenate biosynthesis; prephenate from chorismate: step 1/1.</text>
</comment>
<evidence type="ECO:0000256" key="5">
    <source>
        <dbReference type="ARBA" id="ARBA00023141"/>
    </source>
</evidence>
<keyword evidence="6 7" id="KW-0413">Isomerase</keyword>
<keyword evidence="9" id="KW-1185">Reference proteome</keyword>
<dbReference type="GO" id="GO:0004106">
    <property type="term" value="F:chorismate mutase activity"/>
    <property type="evidence" value="ECO:0007669"/>
    <property type="project" value="UniProtKB-UniRule"/>
</dbReference>
<reference evidence="8 9" key="1">
    <citation type="submission" date="2022-03" db="EMBL/GenBank/DDBJ databases">
        <authorList>
            <person name="Macdonald S."/>
            <person name="Ahmed S."/>
            <person name="Newling K."/>
        </authorList>
    </citation>
    <scope>NUCLEOTIDE SEQUENCE [LARGE SCALE GENOMIC DNA]</scope>
</reference>
<comment type="catalytic activity">
    <reaction evidence="1 7">
        <text>chorismate = prephenate</text>
        <dbReference type="Rhea" id="RHEA:13897"/>
        <dbReference type="ChEBI" id="CHEBI:29748"/>
        <dbReference type="ChEBI" id="CHEBI:29934"/>
        <dbReference type="EC" id="5.4.99.5"/>
    </reaction>
</comment>
<dbReference type="InterPro" id="IPR036263">
    <property type="entry name" value="Chorismate_II_sf"/>
</dbReference>
<gene>
    <name evidence="8" type="ORF">ERUC_LOCUS29651</name>
</gene>
<dbReference type="PANTHER" id="PTHR21145:SF15">
    <property type="entry name" value="CHORISMATE MUTASE 3, CHLOROPLASTIC"/>
    <property type="match status" value="1"/>
</dbReference>
<dbReference type="GO" id="GO:0009073">
    <property type="term" value="P:aromatic amino acid family biosynthetic process"/>
    <property type="evidence" value="ECO:0007669"/>
    <property type="project" value="UniProtKB-UniRule"/>
</dbReference>
<evidence type="ECO:0000256" key="3">
    <source>
        <dbReference type="ARBA" id="ARBA00012404"/>
    </source>
</evidence>
<evidence type="ECO:0000256" key="1">
    <source>
        <dbReference type="ARBA" id="ARBA00000824"/>
    </source>
</evidence>
<proteinExistence type="predicted"/>
<keyword evidence="4 7" id="KW-0028">Amino-acid biosynthesis</keyword>
<dbReference type="NCBIfam" id="TIGR01802">
    <property type="entry name" value="CM_pl-yst"/>
    <property type="match status" value="1"/>
</dbReference>
<dbReference type="EC" id="5.4.99.5" evidence="3 7"/>
<dbReference type="GO" id="GO:0008652">
    <property type="term" value="P:amino acid biosynthetic process"/>
    <property type="evidence" value="ECO:0007669"/>
    <property type="project" value="UniProtKB-KW"/>
</dbReference>
<dbReference type="PROSITE" id="PS51169">
    <property type="entry name" value="CHORISMATE_MUT_3"/>
    <property type="match status" value="1"/>
</dbReference>
<name>A0ABC8L0Z9_ERUVS</name>
<dbReference type="InterPro" id="IPR008238">
    <property type="entry name" value="Chorismate_mutase_AroQ_euk"/>
</dbReference>
<sequence length="333" mass="38529">MEAMLLKPTFYNLADSSRRPVSYFSGKSRFGLAGSLSFRHSAVSPIRYSRSLRVDESESLTLDSIRHTLIRQEDSIIFNLLERAQYRYNPDTYDEDAFAMEGFQGSLVEFMVRETEQLHAKVDRYKSPDEHPFFPQSLPEPILPPIQYPQVLHHCADSININKKVWNMYFRHLLPRLVNPGDDGNCGSAAVCDTMCLQARNLILSKRIHFGKFVAEAKFRENPATYETAIREQVNTLFLFTVCMFFCHELAESLQDRTQLLRLLTYESVEEVIKKRVEIKARIFGQDITINDPETGADPSYKIKPSLVAKLYGERIMPLTKEVQIEYLLRRLD</sequence>
<accession>A0ABC8L0Z9</accession>
<evidence type="ECO:0000256" key="4">
    <source>
        <dbReference type="ARBA" id="ARBA00022605"/>
    </source>
</evidence>
<keyword evidence="5 7" id="KW-0057">Aromatic amino acid biosynthesis</keyword>
<evidence type="ECO:0000256" key="6">
    <source>
        <dbReference type="ARBA" id="ARBA00023235"/>
    </source>
</evidence>
<dbReference type="SUPFAM" id="SSF48600">
    <property type="entry name" value="Chorismate mutase II"/>
    <property type="match status" value="1"/>
</dbReference>